<name>A0A3P7ERB0_HYDTA</name>
<dbReference type="EMBL" id="UYWX01005464">
    <property type="protein sequence ID" value="VDM25751.1"/>
    <property type="molecule type" value="Genomic_DNA"/>
</dbReference>
<dbReference type="Proteomes" id="UP000274429">
    <property type="component" value="Unassembled WGS sequence"/>
</dbReference>
<accession>A0A3P7ERB0</accession>
<keyword evidence="3" id="KW-1185">Reference proteome</keyword>
<proteinExistence type="predicted"/>
<sequence length="232" mass="27098">MAFIQLKGLSFPVGQKTTEMESVDKQRHSKQMDYMEKALCEATTERDEVVGRISQLKRRLEELQCSQVQIEQRLSERNEKLKKSTEETNGLRNQLEARQRMLEETESKLVAARQRNSELEAVYQRAEVSIEETSRRLQQEQEGCGRLQNELQEATCERTKMQQEIEELRKAKSQLQKSNKYLEKKYMMTVTERDEVNSNCNRLANDIKSLEQKLKNAEGEIASLNSKFQVSL</sequence>
<evidence type="ECO:0000313" key="2">
    <source>
        <dbReference type="EMBL" id="VDM25751.1"/>
    </source>
</evidence>
<dbReference type="SUPFAM" id="SSF57997">
    <property type="entry name" value="Tropomyosin"/>
    <property type="match status" value="1"/>
</dbReference>
<reference evidence="2 3" key="1">
    <citation type="submission" date="2018-11" db="EMBL/GenBank/DDBJ databases">
        <authorList>
            <consortium name="Pathogen Informatics"/>
        </authorList>
    </citation>
    <scope>NUCLEOTIDE SEQUENCE [LARGE SCALE GENOMIC DNA]</scope>
</reference>
<dbReference type="OrthoDB" id="6267135at2759"/>
<organism evidence="2 3">
    <name type="scientific">Hydatigena taeniaeformis</name>
    <name type="common">Feline tapeworm</name>
    <name type="synonym">Taenia taeniaeformis</name>
    <dbReference type="NCBI Taxonomy" id="6205"/>
    <lineage>
        <taxon>Eukaryota</taxon>
        <taxon>Metazoa</taxon>
        <taxon>Spiralia</taxon>
        <taxon>Lophotrochozoa</taxon>
        <taxon>Platyhelminthes</taxon>
        <taxon>Cestoda</taxon>
        <taxon>Eucestoda</taxon>
        <taxon>Cyclophyllidea</taxon>
        <taxon>Taeniidae</taxon>
        <taxon>Hydatigera</taxon>
    </lineage>
</organism>
<keyword evidence="1" id="KW-0175">Coiled coil</keyword>
<protein>
    <submittedName>
        <fullName evidence="2">Uncharacterized protein</fullName>
    </submittedName>
</protein>
<dbReference type="AlphaFoldDB" id="A0A3P7ERB0"/>
<evidence type="ECO:0000313" key="3">
    <source>
        <dbReference type="Proteomes" id="UP000274429"/>
    </source>
</evidence>
<feature type="coiled-coil region" evidence="1">
    <location>
        <begin position="46"/>
        <end position="227"/>
    </location>
</feature>
<evidence type="ECO:0000256" key="1">
    <source>
        <dbReference type="SAM" id="Coils"/>
    </source>
</evidence>
<gene>
    <name evidence="2" type="ORF">TTAC_LOCUS4842</name>
</gene>